<dbReference type="EMBL" id="KN881045">
    <property type="protein sequence ID" value="KIY61118.1"/>
    <property type="molecule type" value="Genomic_DNA"/>
</dbReference>
<feature type="compositionally biased region" description="Basic residues" evidence="2">
    <location>
        <begin position="320"/>
        <end position="329"/>
    </location>
</feature>
<evidence type="ECO:0000256" key="2">
    <source>
        <dbReference type="SAM" id="MobiDB-lite"/>
    </source>
</evidence>
<feature type="compositionally biased region" description="Basic and acidic residues" evidence="2">
    <location>
        <begin position="63"/>
        <end position="72"/>
    </location>
</feature>
<evidence type="ECO:0000313" key="4">
    <source>
        <dbReference type="Proteomes" id="UP000054007"/>
    </source>
</evidence>
<gene>
    <name evidence="3" type="ORF">CYLTODRAFT_480324</name>
</gene>
<proteinExistence type="predicted"/>
<keyword evidence="4" id="KW-1185">Reference proteome</keyword>
<feature type="region of interest" description="Disordered" evidence="2">
    <location>
        <begin position="63"/>
        <end position="329"/>
    </location>
</feature>
<dbReference type="AlphaFoldDB" id="A0A0D7ARY3"/>
<reference evidence="3 4" key="1">
    <citation type="journal article" date="2015" name="Fungal Genet. Biol.">
        <title>Evolution of novel wood decay mechanisms in Agaricales revealed by the genome sequences of Fistulina hepatica and Cylindrobasidium torrendii.</title>
        <authorList>
            <person name="Floudas D."/>
            <person name="Held B.W."/>
            <person name="Riley R."/>
            <person name="Nagy L.G."/>
            <person name="Koehler G."/>
            <person name="Ransdell A.S."/>
            <person name="Younus H."/>
            <person name="Chow J."/>
            <person name="Chiniquy J."/>
            <person name="Lipzen A."/>
            <person name="Tritt A."/>
            <person name="Sun H."/>
            <person name="Haridas S."/>
            <person name="LaButti K."/>
            <person name="Ohm R.A."/>
            <person name="Kues U."/>
            <person name="Blanchette R.A."/>
            <person name="Grigoriev I.V."/>
            <person name="Minto R.E."/>
            <person name="Hibbett D.S."/>
        </authorList>
    </citation>
    <scope>NUCLEOTIDE SEQUENCE [LARGE SCALE GENOMIC DNA]</scope>
    <source>
        <strain evidence="3 4">FP15055 ss-10</strain>
    </source>
</reference>
<feature type="region of interest" description="Disordered" evidence="2">
    <location>
        <begin position="398"/>
        <end position="419"/>
    </location>
</feature>
<accession>A0A0D7ARY3</accession>
<evidence type="ECO:0000313" key="3">
    <source>
        <dbReference type="EMBL" id="KIY61118.1"/>
    </source>
</evidence>
<dbReference type="Proteomes" id="UP000054007">
    <property type="component" value="Unassembled WGS sequence"/>
</dbReference>
<keyword evidence="1" id="KW-0175">Coiled coil</keyword>
<name>A0A0D7ARY3_9AGAR</name>
<feature type="compositionally biased region" description="Basic and acidic residues" evidence="2">
    <location>
        <begin position="98"/>
        <end position="108"/>
    </location>
</feature>
<feature type="compositionally biased region" description="Acidic residues" evidence="2">
    <location>
        <begin position="296"/>
        <end position="310"/>
    </location>
</feature>
<organism evidence="3 4">
    <name type="scientific">Cylindrobasidium torrendii FP15055 ss-10</name>
    <dbReference type="NCBI Taxonomy" id="1314674"/>
    <lineage>
        <taxon>Eukaryota</taxon>
        <taxon>Fungi</taxon>
        <taxon>Dikarya</taxon>
        <taxon>Basidiomycota</taxon>
        <taxon>Agaricomycotina</taxon>
        <taxon>Agaricomycetes</taxon>
        <taxon>Agaricomycetidae</taxon>
        <taxon>Agaricales</taxon>
        <taxon>Marasmiineae</taxon>
        <taxon>Physalacriaceae</taxon>
        <taxon>Cylindrobasidium</taxon>
    </lineage>
</organism>
<sequence>MGETWQNKVDDVMEGYAGTVFDSFDKEEYQADPKGYLQQMYPQIYKKVKPKFDALWVEYQARDKKKKEEHAARIARQAKNARSQPANTKKQAGAKKKQQADADVSAREEDADVQGPSAKKAVKPKAVNLRLLGLDSPVNRREEPVAQGMQDRLDLEKQSKRQEREKLEQGRRLEKEVKKDRPRPTQARKAPARLSKPVADPKTPPSSADEDVIMEPVNQPTPARGKKMQHPNTQDINGKGEDEEEGMSDDRQPVLKKRKRNTTPEDPSDSELEILYPPPIKRAAKTQKYVDPIHNDDDDNDDDNDDDDDSQPSPTINPKGKAKGLRTRKKTVAEKLEAVKSTAAGGSKPDEEVAVAKTWVHLIQQDDKDLDELNIDVQRLLRRNSNLVEAGDLLIGDSRMPNWERNRDWGDENEDEDEF</sequence>
<feature type="compositionally biased region" description="Basic and acidic residues" evidence="2">
    <location>
        <begin position="151"/>
        <end position="183"/>
    </location>
</feature>
<feature type="coiled-coil region" evidence="1">
    <location>
        <begin position="363"/>
        <end position="390"/>
    </location>
</feature>
<evidence type="ECO:0000256" key="1">
    <source>
        <dbReference type="SAM" id="Coils"/>
    </source>
</evidence>
<protein>
    <submittedName>
        <fullName evidence="3">Uncharacterized protein</fullName>
    </submittedName>
</protein>